<keyword evidence="6 7" id="KW-0472">Membrane</keyword>
<dbReference type="OrthoDB" id="8579878at2"/>
<evidence type="ECO:0000256" key="3">
    <source>
        <dbReference type="ARBA" id="ARBA00022475"/>
    </source>
</evidence>
<feature type="transmembrane region" description="Helical" evidence="7">
    <location>
        <begin position="128"/>
        <end position="151"/>
    </location>
</feature>
<dbReference type="PANTHER" id="PTHR43414">
    <property type="entry name" value="MULTIDRUG RESISTANCE PROTEIN MDTG"/>
    <property type="match status" value="1"/>
</dbReference>
<reference evidence="8 9" key="1">
    <citation type="submission" date="2018-12" db="EMBL/GenBank/DDBJ databases">
        <authorList>
            <person name="Yu L."/>
        </authorList>
    </citation>
    <scope>NUCLEOTIDE SEQUENCE [LARGE SCALE GENOMIC DNA]</scope>
    <source>
        <strain evidence="8 9">11S</strain>
    </source>
</reference>
<keyword evidence="9" id="KW-1185">Reference proteome</keyword>
<comment type="subcellular location">
    <subcellularLocation>
        <location evidence="1">Cell membrane</location>
        <topology evidence="1">Multi-pass membrane protein</topology>
    </subcellularLocation>
</comment>
<dbReference type="InterPro" id="IPR036259">
    <property type="entry name" value="MFS_trans_sf"/>
</dbReference>
<feature type="transmembrane region" description="Helical" evidence="7">
    <location>
        <begin position="7"/>
        <end position="29"/>
    </location>
</feature>
<feature type="transmembrane region" description="Helical" evidence="7">
    <location>
        <begin position="96"/>
        <end position="116"/>
    </location>
</feature>
<name>A0A431V176_9GAMM</name>
<proteinExistence type="predicted"/>
<dbReference type="EMBL" id="RXNS01000015">
    <property type="protein sequence ID" value="RTR00835.1"/>
    <property type="molecule type" value="Genomic_DNA"/>
</dbReference>
<evidence type="ECO:0000256" key="2">
    <source>
        <dbReference type="ARBA" id="ARBA00022448"/>
    </source>
</evidence>
<dbReference type="Pfam" id="PF07690">
    <property type="entry name" value="MFS_1"/>
    <property type="match status" value="1"/>
</dbReference>
<dbReference type="InterPro" id="IPR011701">
    <property type="entry name" value="MFS"/>
</dbReference>
<organism evidence="8 9">
    <name type="scientific">Halomonas nitroreducens</name>
    <dbReference type="NCBI Taxonomy" id="447425"/>
    <lineage>
        <taxon>Bacteria</taxon>
        <taxon>Pseudomonadati</taxon>
        <taxon>Pseudomonadota</taxon>
        <taxon>Gammaproteobacteria</taxon>
        <taxon>Oceanospirillales</taxon>
        <taxon>Halomonadaceae</taxon>
        <taxon>Halomonas</taxon>
    </lineage>
</organism>
<dbReference type="GO" id="GO:0005886">
    <property type="term" value="C:plasma membrane"/>
    <property type="evidence" value="ECO:0007669"/>
    <property type="project" value="UniProtKB-SubCell"/>
</dbReference>
<comment type="caution">
    <text evidence="8">The sequence shown here is derived from an EMBL/GenBank/DDBJ whole genome shotgun (WGS) entry which is preliminary data.</text>
</comment>
<dbReference type="PANTHER" id="PTHR43414:SF1">
    <property type="entry name" value="PEPTIDE PERMEASE"/>
    <property type="match status" value="1"/>
</dbReference>
<feature type="transmembrane region" description="Helical" evidence="7">
    <location>
        <begin position="199"/>
        <end position="216"/>
    </location>
</feature>
<evidence type="ECO:0000313" key="9">
    <source>
        <dbReference type="Proteomes" id="UP000267400"/>
    </source>
</evidence>
<dbReference type="Gene3D" id="1.20.1250.20">
    <property type="entry name" value="MFS general substrate transporter like domains"/>
    <property type="match status" value="1"/>
</dbReference>
<protein>
    <submittedName>
        <fullName evidence="8">MFS transporter</fullName>
    </submittedName>
</protein>
<dbReference type="SUPFAM" id="SSF103473">
    <property type="entry name" value="MFS general substrate transporter"/>
    <property type="match status" value="1"/>
</dbReference>
<evidence type="ECO:0000313" key="8">
    <source>
        <dbReference type="EMBL" id="RTR00835.1"/>
    </source>
</evidence>
<keyword evidence="5 7" id="KW-1133">Transmembrane helix</keyword>
<dbReference type="GO" id="GO:0022857">
    <property type="term" value="F:transmembrane transporter activity"/>
    <property type="evidence" value="ECO:0007669"/>
    <property type="project" value="InterPro"/>
</dbReference>
<keyword evidence="3" id="KW-1003">Cell membrane</keyword>
<feature type="transmembrane region" description="Helical" evidence="7">
    <location>
        <begin position="41"/>
        <end position="59"/>
    </location>
</feature>
<accession>A0A431V176</accession>
<evidence type="ECO:0000256" key="7">
    <source>
        <dbReference type="SAM" id="Phobius"/>
    </source>
</evidence>
<dbReference type="Proteomes" id="UP000267400">
    <property type="component" value="Unassembled WGS sequence"/>
</dbReference>
<keyword evidence="4 7" id="KW-0812">Transmembrane</keyword>
<evidence type="ECO:0000256" key="5">
    <source>
        <dbReference type="ARBA" id="ARBA00022989"/>
    </source>
</evidence>
<evidence type="ECO:0000256" key="6">
    <source>
        <dbReference type="ARBA" id="ARBA00023136"/>
    </source>
</evidence>
<feature type="transmembrane region" description="Helical" evidence="7">
    <location>
        <begin position="354"/>
        <end position="372"/>
    </location>
</feature>
<feature type="transmembrane region" description="Helical" evidence="7">
    <location>
        <begin position="236"/>
        <end position="254"/>
    </location>
</feature>
<sequence length="390" mass="41104">MSPTPWLVAVTAVAVVSDAMLLPFYPQFFAERFGVTAPSHVGAYLAMSCLVVMLALPGWARLARRAGTLRLLIGTQVLAGGLSLSCAVVTSLPWFWGLSLAMLVAKASYLLVYPYLMHFEPQHRHTTLIGLLSVVVHAGGILGAVIGGLVLEHWQAAQVFRVMAVSDALQVAVCLLLLRRGRAPHAAPATPPAPGTSGAILRLGVVMLLFYFSAYLARPFFAQYWALASGLPGEVLAGAVFAIPGGVAVALLALDLLGRRPGGEAIILPLAIGLTGLLLQASGEIAAILAGRLLFGWALFRVTVRLEVRIFQLSTPARYASDFSKIHVFQGLGVLVASWGAGRLVDAQGLASPFLVAALGFVLCALAHRLLLARAEATPARPTDPVSART</sequence>
<dbReference type="RefSeq" id="WP_126485708.1">
    <property type="nucleotide sequence ID" value="NZ_RXNS01000015.1"/>
</dbReference>
<keyword evidence="2" id="KW-0813">Transport</keyword>
<feature type="transmembrane region" description="Helical" evidence="7">
    <location>
        <begin position="261"/>
        <end position="279"/>
    </location>
</feature>
<feature type="transmembrane region" description="Helical" evidence="7">
    <location>
        <begin position="71"/>
        <end position="90"/>
    </location>
</feature>
<dbReference type="AlphaFoldDB" id="A0A431V176"/>
<evidence type="ECO:0000256" key="1">
    <source>
        <dbReference type="ARBA" id="ARBA00004651"/>
    </source>
</evidence>
<feature type="transmembrane region" description="Helical" evidence="7">
    <location>
        <begin position="157"/>
        <end position="178"/>
    </location>
</feature>
<evidence type="ECO:0000256" key="4">
    <source>
        <dbReference type="ARBA" id="ARBA00022692"/>
    </source>
</evidence>
<gene>
    <name evidence="8" type="ORF">EKG36_15500</name>
</gene>